<evidence type="ECO:0000256" key="4">
    <source>
        <dbReference type="ARBA" id="ARBA00022989"/>
    </source>
</evidence>
<protein>
    <submittedName>
        <fullName evidence="7">Monosaccharide ABC transporter membrane protein (CUT2 family)</fullName>
    </submittedName>
</protein>
<sequence length="322" mass="32886">MTTEPTARPRQTRRGLQLQRLGAVAGLVVLIIGFAVSSPPFLQVNNLLNIATQTSVIAIIAIGQTYVIITGGIDLSVGAIAALAGVLTADLLRAEVPIPLAILVGLLGGTFVGALNGVLIAYGKIPPFIATLGMLGIARGAVLVMTNGSPVSGLPRAFSWLGNGSVLGIPFPAVLMLVLCAVVGWVLLKSRFGRGVFAIGSNEKTAFLSGLHVPRIKIGVYAVSGLLSAIAGVILTSRLVSAAPTAGEGYELDSIAATVIGGASLSGGVGGIGGTLIGALVMGVLRNGLNLLGVSYYWQQIAIGVVIIAAVWLDALRRRRTR</sequence>
<accession>A0A3N2D9U1</accession>
<dbReference type="GO" id="GO:0005886">
    <property type="term" value="C:plasma membrane"/>
    <property type="evidence" value="ECO:0007669"/>
    <property type="project" value="UniProtKB-SubCell"/>
</dbReference>
<dbReference type="GO" id="GO:0022857">
    <property type="term" value="F:transmembrane transporter activity"/>
    <property type="evidence" value="ECO:0007669"/>
    <property type="project" value="InterPro"/>
</dbReference>
<dbReference type="CDD" id="cd06579">
    <property type="entry name" value="TM_PBP1_transp_AraH_like"/>
    <property type="match status" value="1"/>
</dbReference>
<evidence type="ECO:0000256" key="2">
    <source>
        <dbReference type="ARBA" id="ARBA00022475"/>
    </source>
</evidence>
<reference evidence="7 8" key="1">
    <citation type="submission" date="2018-11" db="EMBL/GenBank/DDBJ databases">
        <title>Sequencing the genomes of 1000 actinobacteria strains.</title>
        <authorList>
            <person name="Klenk H.-P."/>
        </authorList>
    </citation>
    <scope>NUCLEOTIDE SEQUENCE [LARGE SCALE GENOMIC DNA]</scope>
    <source>
        <strain evidence="7 8">DSM 13521</strain>
    </source>
</reference>
<evidence type="ECO:0000313" key="7">
    <source>
        <dbReference type="EMBL" id="ROR96224.1"/>
    </source>
</evidence>
<dbReference type="PANTHER" id="PTHR32196">
    <property type="entry name" value="ABC TRANSPORTER PERMEASE PROTEIN YPHD-RELATED-RELATED"/>
    <property type="match status" value="1"/>
</dbReference>
<dbReference type="InterPro" id="IPR001851">
    <property type="entry name" value="ABC_transp_permease"/>
</dbReference>
<dbReference type="AlphaFoldDB" id="A0A3N2D9U1"/>
<evidence type="ECO:0000256" key="1">
    <source>
        <dbReference type="ARBA" id="ARBA00004651"/>
    </source>
</evidence>
<feature type="transmembrane region" description="Helical" evidence="6">
    <location>
        <begin position="54"/>
        <end position="87"/>
    </location>
</feature>
<feature type="transmembrane region" description="Helical" evidence="6">
    <location>
        <begin position="99"/>
        <end position="122"/>
    </location>
</feature>
<feature type="transmembrane region" description="Helical" evidence="6">
    <location>
        <begin position="218"/>
        <end position="240"/>
    </location>
</feature>
<dbReference type="EMBL" id="RKHQ01000001">
    <property type="protein sequence ID" value="ROR96224.1"/>
    <property type="molecule type" value="Genomic_DNA"/>
</dbReference>
<gene>
    <name evidence="7" type="ORF">EDD28_0803</name>
</gene>
<organism evidence="7 8">
    <name type="scientific">Salana multivorans</name>
    <dbReference type="NCBI Taxonomy" id="120377"/>
    <lineage>
        <taxon>Bacteria</taxon>
        <taxon>Bacillati</taxon>
        <taxon>Actinomycetota</taxon>
        <taxon>Actinomycetes</taxon>
        <taxon>Micrococcales</taxon>
        <taxon>Beutenbergiaceae</taxon>
        <taxon>Salana</taxon>
    </lineage>
</organism>
<name>A0A3N2D9U1_9MICO</name>
<keyword evidence="4 6" id="KW-1133">Transmembrane helix</keyword>
<feature type="transmembrane region" description="Helical" evidence="6">
    <location>
        <begin position="166"/>
        <end position="188"/>
    </location>
</feature>
<comment type="caution">
    <text evidence="7">The sequence shown here is derived from an EMBL/GenBank/DDBJ whole genome shotgun (WGS) entry which is preliminary data.</text>
</comment>
<comment type="subcellular location">
    <subcellularLocation>
        <location evidence="1">Cell membrane</location>
        <topology evidence="1">Multi-pass membrane protein</topology>
    </subcellularLocation>
</comment>
<keyword evidence="8" id="KW-1185">Reference proteome</keyword>
<keyword evidence="3 6" id="KW-0812">Transmembrane</keyword>
<feature type="transmembrane region" description="Helical" evidence="6">
    <location>
        <begin position="128"/>
        <end position="145"/>
    </location>
</feature>
<evidence type="ECO:0000256" key="5">
    <source>
        <dbReference type="ARBA" id="ARBA00023136"/>
    </source>
</evidence>
<keyword evidence="5 6" id="KW-0472">Membrane</keyword>
<dbReference type="RefSeq" id="WP_123738438.1">
    <property type="nucleotide sequence ID" value="NZ_RKHQ01000001.1"/>
</dbReference>
<evidence type="ECO:0000313" key="8">
    <source>
        <dbReference type="Proteomes" id="UP000275356"/>
    </source>
</evidence>
<dbReference type="Pfam" id="PF02653">
    <property type="entry name" value="BPD_transp_2"/>
    <property type="match status" value="1"/>
</dbReference>
<feature type="transmembrane region" description="Helical" evidence="6">
    <location>
        <begin position="252"/>
        <end position="285"/>
    </location>
</feature>
<feature type="transmembrane region" description="Helical" evidence="6">
    <location>
        <begin position="21"/>
        <end position="42"/>
    </location>
</feature>
<evidence type="ECO:0000256" key="3">
    <source>
        <dbReference type="ARBA" id="ARBA00022692"/>
    </source>
</evidence>
<dbReference type="OrthoDB" id="9808136at2"/>
<evidence type="ECO:0000256" key="6">
    <source>
        <dbReference type="SAM" id="Phobius"/>
    </source>
</evidence>
<feature type="transmembrane region" description="Helical" evidence="6">
    <location>
        <begin position="297"/>
        <end position="316"/>
    </location>
</feature>
<keyword evidence="2" id="KW-1003">Cell membrane</keyword>
<dbReference type="Proteomes" id="UP000275356">
    <property type="component" value="Unassembled WGS sequence"/>
</dbReference>
<proteinExistence type="predicted"/>